<dbReference type="AlphaFoldDB" id="A0A9P5TSJ4"/>
<reference evidence="1" key="1">
    <citation type="submission" date="2020-11" db="EMBL/GenBank/DDBJ databases">
        <authorList>
            <consortium name="DOE Joint Genome Institute"/>
            <person name="Ahrendt S."/>
            <person name="Riley R."/>
            <person name="Andreopoulos W."/>
            <person name="LaButti K."/>
            <person name="Pangilinan J."/>
            <person name="Ruiz-duenas F.J."/>
            <person name="Barrasa J.M."/>
            <person name="Sanchez-Garcia M."/>
            <person name="Camarero S."/>
            <person name="Miyauchi S."/>
            <person name="Serrano A."/>
            <person name="Linde D."/>
            <person name="Babiker R."/>
            <person name="Drula E."/>
            <person name="Ayuso-Fernandez I."/>
            <person name="Pacheco R."/>
            <person name="Padilla G."/>
            <person name="Ferreira P."/>
            <person name="Barriuso J."/>
            <person name="Kellner H."/>
            <person name="Castanera R."/>
            <person name="Alfaro M."/>
            <person name="Ramirez L."/>
            <person name="Pisabarro A.G."/>
            <person name="Kuo A."/>
            <person name="Tritt A."/>
            <person name="Lipzen A."/>
            <person name="He G."/>
            <person name="Yan M."/>
            <person name="Ng V."/>
            <person name="Cullen D."/>
            <person name="Martin F."/>
            <person name="Rosso M.-N."/>
            <person name="Henrissat B."/>
            <person name="Hibbett D."/>
            <person name="Martinez A.T."/>
            <person name="Grigoriev I.V."/>
        </authorList>
    </citation>
    <scope>NUCLEOTIDE SEQUENCE</scope>
    <source>
        <strain evidence="1">AH 44721</strain>
    </source>
</reference>
<dbReference type="Proteomes" id="UP000724874">
    <property type="component" value="Unassembled WGS sequence"/>
</dbReference>
<comment type="caution">
    <text evidence="1">The sequence shown here is derived from an EMBL/GenBank/DDBJ whole genome shotgun (WGS) entry which is preliminary data.</text>
</comment>
<dbReference type="Gene3D" id="3.80.10.10">
    <property type="entry name" value="Ribonuclease Inhibitor"/>
    <property type="match status" value="1"/>
</dbReference>
<evidence type="ECO:0000313" key="1">
    <source>
        <dbReference type="EMBL" id="KAF8909623.1"/>
    </source>
</evidence>
<dbReference type="InterPro" id="IPR032675">
    <property type="entry name" value="LRR_dom_sf"/>
</dbReference>
<dbReference type="OrthoDB" id="3021279at2759"/>
<organism evidence="1 2">
    <name type="scientific">Gymnopilus junonius</name>
    <name type="common">Spectacular rustgill mushroom</name>
    <name type="synonym">Gymnopilus spectabilis subsp. junonius</name>
    <dbReference type="NCBI Taxonomy" id="109634"/>
    <lineage>
        <taxon>Eukaryota</taxon>
        <taxon>Fungi</taxon>
        <taxon>Dikarya</taxon>
        <taxon>Basidiomycota</taxon>
        <taxon>Agaricomycotina</taxon>
        <taxon>Agaricomycetes</taxon>
        <taxon>Agaricomycetidae</taxon>
        <taxon>Agaricales</taxon>
        <taxon>Agaricineae</taxon>
        <taxon>Hymenogastraceae</taxon>
        <taxon>Gymnopilus</taxon>
    </lineage>
</organism>
<protein>
    <submittedName>
        <fullName evidence="1">Uncharacterized protein</fullName>
    </submittedName>
</protein>
<evidence type="ECO:0000313" key="2">
    <source>
        <dbReference type="Proteomes" id="UP000724874"/>
    </source>
</evidence>
<sequence length="330" mass="38829">MRSTDSVESQLARDDDPRLPQDLERSIFEIAALEWPAKDACRLFLVAKRVYNWTRPFLFEVFVQYLHGPYFPNFKEYPALKLEDVGKFTRYLLLATKHDNFELDEILSSCPNVVHLDLFGEPLRKHLKAIRPMRLVRLAAILRHMLMAELLTPTFINLTHLDVIDSALDYDDDDKKDVWEDHWEVLAALPRLTHLSVSDCHYALVPHLLLHCKQLQILLVHDRKDEEIERSNIFSVLSDIKDERLVLMIEMSVELLQKELLDGKKEKAMEFWVTAELFAAARKRKFLNDTSQRFIDPDDFDWDEELNDQGKMWYSALSIGPFDRCLCRRL</sequence>
<name>A0A9P5TSJ4_GYMJU</name>
<keyword evidence="2" id="KW-1185">Reference proteome</keyword>
<dbReference type="EMBL" id="JADNYJ010000008">
    <property type="protein sequence ID" value="KAF8909623.1"/>
    <property type="molecule type" value="Genomic_DNA"/>
</dbReference>
<accession>A0A9P5TSJ4</accession>
<proteinExistence type="predicted"/>
<gene>
    <name evidence="1" type="ORF">CPB84DRAFT_1765011</name>
</gene>
<dbReference type="SUPFAM" id="SSF52047">
    <property type="entry name" value="RNI-like"/>
    <property type="match status" value="1"/>
</dbReference>